<evidence type="ECO:0000256" key="1">
    <source>
        <dbReference type="SAM" id="MobiDB-lite"/>
    </source>
</evidence>
<protein>
    <submittedName>
        <fullName evidence="2">Unannotated protein</fullName>
    </submittedName>
</protein>
<evidence type="ECO:0000313" key="2">
    <source>
        <dbReference type="EMBL" id="CAB4945328.1"/>
    </source>
</evidence>
<dbReference type="EMBL" id="CAFBMK010000283">
    <property type="protein sequence ID" value="CAB4945328.1"/>
    <property type="molecule type" value="Genomic_DNA"/>
</dbReference>
<feature type="compositionally biased region" description="Basic and acidic residues" evidence="1">
    <location>
        <begin position="63"/>
        <end position="73"/>
    </location>
</feature>
<name>A0A6J7JNV4_9ZZZZ</name>
<accession>A0A6J7JNV4</accession>
<feature type="region of interest" description="Disordered" evidence="1">
    <location>
        <begin position="35"/>
        <end position="73"/>
    </location>
</feature>
<dbReference type="AlphaFoldDB" id="A0A6J7JNV4"/>
<organism evidence="2">
    <name type="scientific">freshwater metagenome</name>
    <dbReference type="NCBI Taxonomy" id="449393"/>
    <lineage>
        <taxon>unclassified sequences</taxon>
        <taxon>metagenomes</taxon>
        <taxon>ecological metagenomes</taxon>
    </lineage>
</organism>
<proteinExistence type="predicted"/>
<gene>
    <name evidence="2" type="ORF">UFOPK3564_03186</name>
</gene>
<reference evidence="2" key="1">
    <citation type="submission" date="2020-05" db="EMBL/GenBank/DDBJ databases">
        <authorList>
            <person name="Chiriac C."/>
            <person name="Salcher M."/>
            <person name="Ghai R."/>
            <person name="Kavagutti S V."/>
        </authorList>
    </citation>
    <scope>NUCLEOTIDE SEQUENCE</scope>
</reference>
<sequence length="710" mass="75651">MRVPTSVRRRIAAGVLAALLLAVVAFVVLGDGGGPAPPPTTTVAGPTDDVAGDDRGDADEVPTDPRFDAAGRRAERELSVSDDEDAWAVPDAVSLPLDRLWDEERGAYVSPGGRVSTRLNAELLRLHAAAALAGHRGPARHDGRVRRIVGYLTGPAYVASAEGERFGASRHNSIHVPGWRQSSSRVVNQHPSIDATVARGLRAAWQARQQTRLSGTARDAIRAEVVAVASSDAFRAPARLLNQINWNADLYAAAATVSNDPKLLTDDYRAQLQWFVDHAREPTVPGGRPNLSSGYGFFYQPEADAQTTLNKSDTVEYASIVTGALRYYDEAVAAGMTPLSEEDRATMRAWVGHTLDADWTPSGYLNWETGKAGARLHLRQYWALALDGVANGTLGGTGITGRDPSDGDRLISRGEELFRRWAADAGSVLLPATSFDFPSRFAGVRNNRTTASVRLAATIAEWAASCACRGRLSPTESAKAPLLTRFDPEFRRLTVNGPRYATALSPTAIPTGGGLEPAWLMNARGESLIALGGGGQGSLGMRLVAGGQTLVDTQPGPTQVGTLALRQAKADPNAYTGRAALGETVVRVTHRFEPDRIVTTYLVDPRRDVEVQLRLPSTGRGGVVRCGPGTLGLPKRGRLPGCRRGQDYVVRSAGGATMHVGLIGLTPGGVLTRSRPGARSTLPDPGSQATIRLRVTKRTAITRVIRPDAD</sequence>